<dbReference type="RefSeq" id="WP_214786382.1">
    <property type="nucleotide sequence ID" value="NZ_JANIEL010000007.1"/>
</dbReference>
<evidence type="ECO:0000313" key="2">
    <source>
        <dbReference type="EMBL" id="MFC7388837.1"/>
    </source>
</evidence>
<protein>
    <submittedName>
        <fullName evidence="2">DMT family transporter</fullName>
    </submittedName>
</protein>
<dbReference type="PANTHER" id="PTHR34821">
    <property type="entry name" value="INNER MEMBRANE PROTEIN YDCZ"/>
    <property type="match status" value="1"/>
</dbReference>
<gene>
    <name evidence="2" type="ORF">ACFQO8_01700</name>
</gene>
<proteinExistence type="predicted"/>
<evidence type="ECO:0000313" key="3">
    <source>
        <dbReference type="Proteomes" id="UP001596439"/>
    </source>
</evidence>
<keyword evidence="1" id="KW-0472">Membrane</keyword>
<keyword evidence="1" id="KW-1133">Transmembrane helix</keyword>
<feature type="transmembrane region" description="Helical" evidence="1">
    <location>
        <begin position="76"/>
        <end position="105"/>
    </location>
</feature>
<dbReference type="EMBL" id="JBHTCE010000001">
    <property type="protein sequence ID" value="MFC7388837.1"/>
    <property type="molecule type" value="Genomic_DNA"/>
</dbReference>
<comment type="caution">
    <text evidence="2">The sequence shown here is derived from an EMBL/GenBank/DDBJ whole genome shotgun (WGS) entry which is preliminary data.</text>
</comment>
<keyword evidence="3" id="KW-1185">Reference proteome</keyword>
<sequence length="142" mass="15144">MKSIFYVLAFLAGVALSLEGAMYASLGETIGKLESSLYNFAVGTIILGVALLFFGKGKLSYTKEAPKWQLTGGLLGLIYLTILVVGIPLIGVGMAMSSVVVGQLIMSMVIEHNGWLGSPKVTVRKEKIIAVGLMIVSLFLIY</sequence>
<dbReference type="InterPro" id="IPR006750">
    <property type="entry name" value="YdcZ"/>
</dbReference>
<dbReference type="PANTHER" id="PTHR34821:SF2">
    <property type="entry name" value="INNER MEMBRANE PROTEIN YDCZ"/>
    <property type="match status" value="1"/>
</dbReference>
<reference evidence="3" key="1">
    <citation type="journal article" date="2019" name="Int. J. Syst. Evol. Microbiol.">
        <title>The Global Catalogue of Microorganisms (GCM) 10K type strain sequencing project: providing services to taxonomists for standard genome sequencing and annotation.</title>
        <authorList>
            <consortium name="The Broad Institute Genomics Platform"/>
            <consortium name="The Broad Institute Genome Sequencing Center for Infectious Disease"/>
            <person name="Wu L."/>
            <person name="Ma J."/>
        </authorList>
    </citation>
    <scope>NUCLEOTIDE SEQUENCE [LARGE SCALE GENOMIC DNA]</scope>
    <source>
        <strain evidence="3">CCUG 55590</strain>
    </source>
</reference>
<evidence type="ECO:0000256" key="1">
    <source>
        <dbReference type="SAM" id="Phobius"/>
    </source>
</evidence>
<dbReference type="Proteomes" id="UP001596439">
    <property type="component" value="Unassembled WGS sequence"/>
</dbReference>
<organism evidence="2 3">
    <name type="scientific">Exiguobacterium aestuarii</name>
    <dbReference type="NCBI Taxonomy" id="273527"/>
    <lineage>
        <taxon>Bacteria</taxon>
        <taxon>Bacillati</taxon>
        <taxon>Bacillota</taxon>
        <taxon>Bacilli</taxon>
        <taxon>Bacillales</taxon>
        <taxon>Bacillales Family XII. Incertae Sedis</taxon>
        <taxon>Exiguobacterium</taxon>
    </lineage>
</organism>
<feature type="transmembrane region" description="Helical" evidence="1">
    <location>
        <begin position="37"/>
        <end position="55"/>
    </location>
</feature>
<dbReference type="Pfam" id="PF04657">
    <property type="entry name" value="DMT_YdcZ"/>
    <property type="match status" value="1"/>
</dbReference>
<accession>A0ABW2PK05</accession>
<name>A0ABW2PK05_9BACL</name>
<keyword evidence="1" id="KW-0812">Transmembrane</keyword>